<accession>A0A7X2HQC4</accession>
<organism evidence="8 9">
    <name type="scientific">Ralstonia pickettii</name>
    <name type="common">Burkholderia pickettii</name>
    <dbReference type="NCBI Taxonomy" id="329"/>
    <lineage>
        <taxon>Bacteria</taxon>
        <taxon>Pseudomonadati</taxon>
        <taxon>Pseudomonadota</taxon>
        <taxon>Betaproteobacteria</taxon>
        <taxon>Burkholderiales</taxon>
        <taxon>Burkholderiaceae</taxon>
        <taxon>Ralstonia</taxon>
    </lineage>
</organism>
<dbReference type="InterPro" id="IPR003660">
    <property type="entry name" value="HAMP_dom"/>
</dbReference>
<comment type="similarity">
    <text evidence="3">Belongs to the methyl-accepting chemotaxis (MCP) protein family.</text>
</comment>
<gene>
    <name evidence="8" type="ORF">GJQ57_16430</name>
</gene>
<dbReference type="InterPro" id="IPR051310">
    <property type="entry name" value="MCP_chemotaxis"/>
</dbReference>
<evidence type="ECO:0000256" key="1">
    <source>
        <dbReference type="ARBA" id="ARBA00004370"/>
    </source>
</evidence>
<dbReference type="Gene3D" id="1.10.287.950">
    <property type="entry name" value="Methyl-accepting chemotaxis protein"/>
    <property type="match status" value="1"/>
</dbReference>
<dbReference type="Proteomes" id="UP000441032">
    <property type="component" value="Unassembled WGS sequence"/>
</dbReference>
<name>A0A7X2HQC4_RALPI</name>
<dbReference type="PANTHER" id="PTHR43531:SF14">
    <property type="entry name" value="METHYL-ACCEPTING CHEMOTAXIS PROTEIN I-RELATED"/>
    <property type="match status" value="1"/>
</dbReference>
<protein>
    <submittedName>
        <fullName evidence="8">HAMP domain-containing protein</fullName>
    </submittedName>
</protein>
<dbReference type="SUPFAM" id="SSF58104">
    <property type="entry name" value="Methyl-accepting chemotaxis protein (MCP) signaling domain"/>
    <property type="match status" value="1"/>
</dbReference>
<evidence type="ECO:0000256" key="5">
    <source>
        <dbReference type="SAM" id="Phobius"/>
    </source>
</evidence>
<dbReference type="SMART" id="SM00283">
    <property type="entry name" value="MA"/>
    <property type="match status" value="1"/>
</dbReference>
<dbReference type="GO" id="GO:0004888">
    <property type="term" value="F:transmembrane signaling receptor activity"/>
    <property type="evidence" value="ECO:0007669"/>
    <property type="project" value="InterPro"/>
</dbReference>
<dbReference type="FunFam" id="1.10.287.950:FF:000001">
    <property type="entry name" value="Methyl-accepting chemotaxis sensory transducer"/>
    <property type="match status" value="1"/>
</dbReference>
<evidence type="ECO:0000313" key="8">
    <source>
        <dbReference type="EMBL" id="MRT00230.1"/>
    </source>
</evidence>
<keyword evidence="4" id="KW-0807">Transducer</keyword>
<evidence type="ECO:0000256" key="2">
    <source>
        <dbReference type="ARBA" id="ARBA00022481"/>
    </source>
</evidence>
<feature type="domain" description="HAMP" evidence="7">
    <location>
        <begin position="256"/>
        <end position="308"/>
    </location>
</feature>
<dbReference type="RefSeq" id="WP_154207530.1">
    <property type="nucleotide sequence ID" value="NZ_WJYN01000006.1"/>
</dbReference>
<keyword evidence="5" id="KW-0472">Membrane</keyword>
<dbReference type="SMART" id="SM00304">
    <property type="entry name" value="HAMP"/>
    <property type="match status" value="2"/>
</dbReference>
<evidence type="ECO:0000256" key="4">
    <source>
        <dbReference type="PROSITE-ProRule" id="PRU00284"/>
    </source>
</evidence>
<evidence type="ECO:0000256" key="3">
    <source>
        <dbReference type="ARBA" id="ARBA00029447"/>
    </source>
</evidence>
<feature type="domain" description="Methyl-accepting transducer" evidence="6">
    <location>
        <begin position="313"/>
        <end position="542"/>
    </location>
</feature>
<dbReference type="GO" id="GO:0007165">
    <property type="term" value="P:signal transduction"/>
    <property type="evidence" value="ECO:0007669"/>
    <property type="project" value="UniProtKB-KW"/>
</dbReference>
<feature type="transmembrane region" description="Helical" evidence="5">
    <location>
        <begin position="235"/>
        <end position="255"/>
    </location>
</feature>
<dbReference type="Pfam" id="PF00015">
    <property type="entry name" value="MCPsignal"/>
    <property type="match status" value="1"/>
</dbReference>
<comment type="subcellular location">
    <subcellularLocation>
        <location evidence="1">Membrane</location>
    </subcellularLocation>
</comment>
<keyword evidence="5" id="KW-1133">Transmembrane helix</keyword>
<proteinExistence type="inferred from homology"/>
<comment type="caution">
    <text evidence="8">The sequence shown here is derived from an EMBL/GenBank/DDBJ whole genome shotgun (WGS) entry which is preliminary data.</text>
</comment>
<dbReference type="AlphaFoldDB" id="A0A7X2HQC4"/>
<keyword evidence="5" id="KW-0812">Transmembrane</keyword>
<keyword evidence="2" id="KW-0488">Methylation</keyword>
<dbReference type="GO" id="GO:0006935">
    <property type="term" value="P:chemotaxis"/>
    <property type="evidence" value="ECO:0007669"/>
    <property type="project" value="InterPro"/>
</dbReference>
<dbReference type="PRINTS" id="PR00260">
    <property type="entry name" value="CHEMTRNSDUCR"/>
</dbReference>
<dbReference type="InterPro" id="IPR004089">
    <property type="entry name" value="MCPsignal_dom"/>
</dbReference>
<evidence type="ECO:0000313" key="9">
    <source>
        <dbReference type="Proteomes" id="UP000441032"/>
    </source>
</evidence>
<evidence type="ECO:0000259" key="6">
    <source>
        <dbReference type="PROSITE" id="PS50111"/>
    </source>
</evidence>
<reference evidence="8 9" key="1">
    <citation type="submission" date="2019-11" db="EMBL/GenBank/DDBJ databases">
        <title>Phenotypic characterization of an OXA-22 and OXA-60 co-producing Ralstonia pickettii clinical strain.</title>
        <authorList>
            <person name="He F."/>
        </authorList>
    </citation>
    <scope>NUCLEOTIDE SEQUENCE [LARGE SCALE GENOMIC DNA]</scope>
    <source>
        <strain evidence="8 9">PSLESD1</strain>
    </source>
</reference>
<dbReference type="PROSITE" id="PS50111">
    <property type="entry name" value="CHEMOTAXIS_TRANSDUC_2"/>
    <property type="match status" value="1"/>
</dbReference>
<dbReference type="PROSITE" id="PS50885">
    <property type="entry name" value="HAMP"/>
    <property type="match status" value="1"/>
</dbReference>
<dbReference type="CDD" id="cd11386">
    <property type="entry name" value="MCP_signal"/>
    <property type="match status" value="1"/>
</dbReference>
<dbReference type="GO" id="GO:0005886">
    <property type="term" value="C:plasma membrane"/>
    <property type="evidence" value="ECO:0007669"/>
    <property type="project" value="TreeGrafter"/>
</dbReference>
<feature type="transmembrane region" description="Helical" evidence="5">
    <location>
        <begin position="15"/>
        <end position="36"/>
    </location>
</feature>
<dbReference type="EMBL" id="WJYN01000006">
    <property type="protein sequence ID" value="MRT00230.1"/>
    <property type="molecule type" value="Genomic_DNA"/>
</dbReference>
<dbReference type="InterPro" id="IPR004090">
    <property type="entry name" value="Chemotax_Me-accpt_rcpt"/>
</dbReference>
<sequence length="564" mass="60975">MSTARARGFSIRQRFMLLAGIFAILMAMIVATVLALNSSRDALNKAHEGRYRANQLATELRQSSDDLTRLARTYVVTGDERYEQQYLAILDIRDGKRARPQHYERIYWDFVAADDKPPRPDGETVPFIALMKQAGFTDAELAKLEEAKRNSDALVNTEVIAMNAVKGKFDDGKGGFTKTGTPDLETARKLMHDRAYHVNKAKIMKPVDEFFAMLDERTAKQVADARERSERLGQVIYVLLAVSLLVLAAMLWQTYRAIMGPLDAAIDEFAHIAAGDLQRRLDLQAGGEMGAMLDSLRTMQQALVRTVGGVLVKAESISSATSQIAAGNLDLSSRTEEQASSLEETAASMEHLTTAVRQNAENARQASTLANTASQVAAQGNEVVGKVVNTMGEIEHGSRKIAEITALIEGIAFQTNILALNAAVEAARAGEQGRGFAVVASEVRNLAQRSSSAAKEIKALIEESAQGVQSGAKLVAEAGNTMAEVSQAIKRVTDLMSDIAEASHEQSSGIDQVNLAVSQMDEMTQQNAALVEQAAAAAHSLEEQSQGLRQVVSVFRIDRAAALG</sequence>
<evidence type="ECO:0000259" key="7">
    <source>
        <dbReference type="PROSITE" id="PS50885"/>
    </source>
</evidence>
<dbReference type="Pfam" id="PF00672">
    <property type="entry name" value="HAMP"/>
    <property type="match status" value="1"/>
</dbReference>
<dbReference type="PANTHER" id="PTHR43531">
    <property type="entry name" value="PROTEIN ICFG"/>
    <property type="match status" value="1"/>
</dbReference>